<keyword evidence="3" id="KW-1185">Reference proteome</keyword>
<proteinExistence type="predicted"/>
<feature type="compositionally biased region" description="Basic and acidic residues" evidence="1">
    <location>
        <begin position="353"/>
        <end position="362"/>
    </location>
</feature>
<organism evidence="2 3">
    <name type="scientific">Polytolypa hystricis (strain UAMH7299)</name>
    <dbReference type="NCBI Taxonomy" id="1447883"/>
    <lineage>
        <taxon>Eukaryota</taxon>
        <taxon>Fungi</taxon>
        <taxon>Dikarya</taxon>
        <taxon>Ascomycota</taxon>
        <taxon>Pezizomycotina</taxon>
        <taxon>Eurotiomycetes</taxon>
        <taxon>Eurotiomycetidae</taxon>
        <taxon>Onygenales</taxon>
        <taxon>Onygenales incertae sedis</taxon>
        <taxon>Polytolypa</taxon>
    </lineage>
</organism>
<evidence type="ECO:0000313" key="2">
    <source>
        <dbReference type="EMBL" id="PGH14644.1"/>
    </source>
</evidence>
<name>A0A2B7XS97_POLH7</name>
<evidence type="ECO:0000313" key="3">
    <source>
        <dbReference type="Proteomes" id="UP000224634"/>
    </source>
</evidence>
<accession>A0A2B7XS97</accession>
<gene>
    <name evidence="2" type="ORF">AJ80_05824</name>
</gene>
<dbReference type="STRING" id="1447883.A0A2B7XS97"/>
<protein>
    <submittedName>
        <fullName evidence="2">Uncharacterized protein</fullName>
    </submittedName>
</protein>
<dbReference type="Proteomes" id="UP000224634">
    <property type="component" value="Unassembled WGS sequence"/>
</dbReference>
<feature type="compositionally biased region" description="Polar residues" evidence="1">
    <location>
        <begin position="162"/>
        <end position="172"/>
    </location>
</feature>
<sequence length="463" mass="51467">MTDSVEILAHISAPSSAKDDGNYRAHAEAYLAFEPVSRTRIYPAAAAADDNEAQITHGAHDDTEIDRSPRWTAGEIDRAIGMSFEDSLGSSEDILEGLMLPPTTGSFAGNPRPRSPLVDYPPGRHGRVPSDPDPTEQMGNDTSDNPFYEHLVTPLPSHHWPSVQNLSSSFETPPSEVPDSQPPPTPSWNVEVNNSPEMRWAPDVQVTESPSPAHPVSKRLRLSQSPGYIPSSMPEEIILSPTRGRELASQPQEGPVDNDTSVAPITTLPSLPMEINPPPPVPSSTATFTTHITPTLHMLTEQLKLPRVFKPRNQARPLRTLERGYWFLRLSLVNYVGEHVGKGTPRNSMQSSMEDRGKSDDTSHPWPVELFLRFWDFLSVIVGKEGRAGWGVWCICDSPPKDTATERDPLSQQAEQLDVRIYTWGEVAPHIYLLMYLASDRNVKKVRGVQWRDATEEPIIFMD</sequence>
<reference evidence="2 3" key="1">
    <citation type="submission" date="2017-10" db="EMBL/GenBank/DDBJ databases">
        <title>Comparative genomics in systemic dimorphic fungi from Ajellomycetaceae.</title>
        <authorList>
            <person name="Munoz J.F."/>
            <person name="Mcewen J.G."/>
            <person name="Clay O.K."/>
            <person name="Cuomo C.A."/>
        </authorList>
    </citation>
    <scope>NUCLEOTIDE SEQUENCE [LARGE SCALE GENOMIC DNA]</scope>
    <source>
        <strain evidence="2 3">UAMH7299</strain>
    </source>
</reference>
<dbReference type="EMBL" id="PDNA01000091">
    <property type="protein sequence ID" value="PGH14644.1"/>
    <property type="molecule type" value="Genomic_DNA"/>
</dbReference>
<feature type="region of interest" description="Disordered" evidence="1">
    <location>
        <begin position="96"/>
        <end position="189"/>
    </location>
</feature>
<comment type="caution">
    <text evidence="2">The sequence shown here is derived from an EMBL/GenBank/DDBJ whole genome shotgun (WGS) entry which is preliminary data.</text>
</comment>
<feature type="region of interest" description="Disordered" evidence="1">
    <location>
        <begin position="341"/>
        <end position="362"/>
    </location>
</feature>
<dbReference type="OrthoDB" id="5395975at2759"/>
<dbReference type="AlphaFoldDB" id="A0A2B7XS97"/>
<evidence type="ECO:0000256" key="1">
    <source>
        <dbReference type="SAM" id="MobiDB-lite"/>
    </source>
</evidence>